<dbReference type="Gene3D" id="6.10.250.1450">
    <property type="match status" value="1"/>
</dbReference>
<dbReference type="PANTHER" id="PTHR43578:SF3">
    <property type="entry name" value="NADH-QUINONE OXIDOREDUCTASE SUBUNIT F"/>
    <property type="match status" value="1"/>
</dbReference>
<dbReference type="Gene3D" id="3.10.20.600">
    <property type="match status" value="1"/>
</dbReference>
<dbReference type="FunFam" id="1.20.1440.230:FF:000001">
    <property type="entry name" value="Mitochondrial NADH dehydrogenase flavoprotein 1"/>
    <property type="match status" value="1"/>
</dbReference>
<comment type="caution">
    <text evidence="7">The sequence shown here is derived from an EMBL/GenBank/DDBJ whole genome shotgun (WGS) entry which is preliminary data.</text>
</comment>
<dbReference type="GO" id="GO:0051539">
    <property type="term" value="F:4 iron, 4 sulfur cluster binding"/>
    <property type="evidence" value="ECO:0007669"/>
    <property type="project" value="UniProtKB-KW"/>
</dbReference>
<reference evidence="7 8" key="1">
    <citation type="journal article" date="2020" name="Front. Microbiol.">
        <title>Single-cell genomics of novel Actinobacteria with the Wood-Ljungdahl pathway discovered in a serpentinizing system.</title>
        <authorList>
            <person name="Merino N."/>
            <person name="Kawai M."/>
            <person name="Boyd E.S."/>
            <person name="Colman D.R."/>
            <person name="McGlynn S.E."/>
            <person name="Nealson K.H."/>
            <person name="Kurokawa K."/>
            <person name="Hongoh Y."/>
        </authorList>
    </citation>
    <scope>NUCLEOTIDE SEQUENCE [LARGE SCALE GENOMIC DNA]</scope>
    <source>
        <strain evidence="7 8">S03</strain>
    </source>
</reference>
<proteinExistence type="inferred from homology"/>
<dbReference type="InterPro" id="IPR019575">
    <property type="entry name" value="Nuop51_4Fe4S-bd"/>
</dbReference>
<accession>A0A6V8NEM6</accession>
<evidence type="ECO:0000313" key="8">
    <source>
        <dbReference type="Proteomes" id="UP000574717"/>
    </source>
</evidence>
<feature type="domain" description="NADH-ubiquinone oxidoreductase 51kDa subunit iron-sulphur binding" evidence="6">
    <location>
        <begin position="440"/>
        <end position="485"/>
    </location>
</feature>
<dbReference type="CDD" id="cd02980">
    <property type="entry name" value="TRX_Fd_family"/>
    <property type="match status" value="1"/>
</dbReference>
<dbReference type="Gene3D" id="3.40.50.11540">
    <property type="entry name" value="NADH-ubiquinone oxidoreductase 51kDa subunit"/>
    <property type="match status" value="1"/>
</dbReference>
<evidence type="ECO:0000259" key="6">
    <source>
        <dbReference type="SMART" id="SM00928"/>
    </source>
</evidence>
<dbReference type="SMART" id="SM00928">
    <property type="entry name" value="NADH_4Fe-4S"/>
    <property type="match status" value="1"/>
</dbReference>
<keyword evidence="5" id="KW-0411">Iron-sulfur</keyword>
<dbReference type="RefSeq" id="WP_176236724.1">
    <property type="nucleotide sequence ID" value="NZ_BLRU01000008.1"/>
</dbReference>
<dbReference type="SUPFAM" id="SSF142019">
    <property type="entry name" value="Nqo1 FMN-binding domain-like"/>
    <property type="match status" value="1"/>
</dbReference>
<evidence type="ECO:0000256" key="1">
    <source>
        <dbReference type="ARBA" id="ARBA00007523"/>
    </source>
</evidence>
<dbReference type="PANTHER" id="PTHR43578">
    <property type="entry name" value="NADH-QUINONE OXIDOREDUCTASE SUBUNIT F"/>
    <property type="match status" value="1"/>
</dbReference>
<dbReference type="Pfam" id="PF14691">
    <property type="entry name" value="Fer4_20"/>
    <property type="match status" value="1"/>
</dbReference>
<dbReference type="PROSITE" id="PS51257">
    <property type="entry name" value="PROKAR_LIPOPROTEIN"/>
    <property type="match status" value="1"/>
</dbReference>
<protein>
    <submittedName>
        <fullName evidence="7">NADH-quinone oxidoreductase subunit F</fullName>
    </submittedName>
</protein>
<gene>
    <name evidence="7" type="ORF">HKBW3S03_00200</name>
</gene>
<evidence type="ECO:0000256" key="3">
    <source>
        <dbReference type="ARBA" id="ARBA00022723"/>
    </source>
</evidence>
<dbReference type="SUPFAM" id="SSF51971">
    <property type="entry name" value="Nucleotide-binding domain"/>
    <property type="match status" value="1"/>
</dbReference>
<dbReference type="GO" id="GO:0016491">
    <property type="term" value="F:oxidoreductase activity"/>
    <property type="evidence" value="ECO:0007669"/>
    <property type="project" value="InterPro"/>
</dbReference>
<evidence type="ECO:0000256" key="2">
    <source>
        <dbReference type="ARBA" id="ARBA00022485"/>
    </source>
</evidence>
<keyword evidence="4" id="KW-0408">Iron</keyword>
<dbReference type="Proteomes" id="UP000574717">
    <property type="component" value="Unassembled WGS sequence"/>
</dbReference>
<dbReference type="AlphaFoldDB" id="A0A6V8NEM6"/>
<dbReference type="InterPro" id="IPR036249">
    <property type="entry name" value="Thioredoxin-like_sf"/>
</dbReference>
<dbReference type="GO" id="GO:0010181">
    <property type="term" value="F:FMN binding"/>
    <property type="evidence" value="ECO:0007669"/>
    <property type="project" value="InterPro"/>
</dbReference>
<dbReference type="EMBL" id="BLRU01000008">
    <property type="protein sequence ID" value="GFP18695.1"/>
    <property type="molecule type" value="Genomic_DNA"/>
</dbReference>
<dbReference type="InterPro" id="IPR001949">
    <property type="entry name" value="NADH-UbQ_OxRdtase_51kDa_CS"/>
</dbReference>
<dbReference type="InterPro" id="IPR028261">
    <property type="entry name" value="DPD_II"/>
</dbReference>
<dbReference type="Gene3D" id="3.40.30.10">
    <property type="entry name" value="Glutaredoxin"/>
    <property type="match status" value="1"/>
</dbReference>
<dbReference type="InterPro" id="IPR011538">
    <property type="entry name" value="Nuo51_FMN-bd"/>
</dbReference>
<dbReference type="SUPFAM" id="SSF142984">
    <property type="entry name" value="Nqo1 middle domain-like"/>
    <property type="match status" value="1"/>
</dbReference>
<name>A0A6V8NEM6_9ACTN</name>
<dbReference type="PRINTS" id="PR00469">
    <property type="entry name" value="PNDRDTASEII"/>
</dbReference>
<comment type="similarity">
    <text evidence="1">Belongs to the complex I 51 kDa subunit family.</text>
</comment>
<dbReference type="Pfam" id="PF10589">
    <property type="entry name" value="NADH_4Fe-4S"/>
    <property type="match status" value="1"/>
</dbReference>
<dbReference type="GO" id="GO:0046872">
    <property type="term" value="F:metal ion binding"/>
    <property type="evidence" value="ECO:0007669"/>
    <property type="project" value="UniProtKB-KW"/>
</dbReference>
<dbReference type="Pfam" id="PF01512">
    <property type="entry name" value="Complex1_51K"/>
    <property type="match status" value="1"/>
</dbReference>
<organism evidence="7 8">
    <name type="scientific">Candidatus Hakubella thermalkaliphila</name>
    <dbReference type="NCBI Taxonomy" id="2754717"/>
    <lineage>
        <taxon>Bacteria</taxon>
        <taxon>Bacillati</taxon>
        <taxon>Actinomycetota</taxon>
        <taxon>Actinomycetota incertae sedis</taxon>
        <taxon>Candidatus Hakubellales</taxon>
        <taxon>Candidatus Hakubellaceae</taxon>
        <taxon>Candidatus Hakubella</taxon>
    </lineage>
</organism>
<keyword evidence="3" id="KW-0479">Metal-binding</keyword>
<evidence type="ECO:0000313" key="7">
    <source>
        <dbReference type="EMBL" id="GFP18695.1"/>
    </source>
</evidence>
<dbReference type="InterPro" id="IPR037225">
    <property type="entry name" value="Nuo51_FMN-bd_sf"/>
</dbReference>
<keyword evidence="2" id="KW-0004">4Fe-4S</keyword>
<dbReference type="Gene3D" id="1.20.1440.230">
    <property type="entry name" value="NADH-ubiquinone oxidoreductase 51kDa subunit, iron-sulphur binding domain"/>
    <property type="match status" value="1"/>
</dbReference>
<dbReference type="InterPro" id="IPR037207">
    <property type="entry name" value="Nuop51_4Fe4S-bd_sf"/>
</dbReference>
<dbReference type="PROSITE" id="PS00645">
    <property type="entry name" value="COMPLEX1_51K_2"/>
    <property type="match status" value="1"/>
</dbReference>
<dbReference type="SUPFAM" id="SSF140490">
    <property type="entry name" value="Nqo1C-terminal domain-like"/>
    <property type="match status" value="1"/>
</dbReference>
<dbReference type="SUPFAM" id="SSF52833">
    <property type="entry name" value="Thioredoxin-like"/>
    <property type="match status" value="1"/>
</dbReference>
<dbReference type="SUPFAM" id="SSF46548">
    <property type="entry name" value="alpha-helical ferredoxin"/>
    <property type="match status" value="2"/>
</dbReference>
<dbReference type="Gene3D" id="3.50.50.60">
    <property type="entry name" value="FAD/NAD(P)-binding domain"/>
    <property type="match status" value="2"/>
</dbReference>
<dbReference type="InterPro" id="IPR023753">
    <property type="entry name" value="FAD/NAD-binding_dom"/>
</dbReference>
<evidence type="ECO:0000256" key="5">
    <source>
        <dbReference type="ARBA" id="ARBA00023014"/>
    </source>
</evidence>
<evidence type="ECO:0000256" key="4">
    <source>
        <dbReference type="ARBA" id="ARBA00023004"/>
    </source>
</evidence>
<dbReference type="Pfam" id="PF07992">
    <property type="entry name" value="Pyr_redox_2"/>
    <property type="match status" value="1"/>
</dbReference>
<dbReference type="GO" id="GO:0008137">
    <property type="term" value="F:NADH dehydrogenase (ubiquinone) activity"/>
    <property type="evidence" value="ECO:0007669"/>
    <property type="project" value="InterPro"/>
</dbReference>
<dbReference type="InterPro" id="IPR036188">
    <property type="entry name" value="FAD/NAD-bd_sf"/>
</dbReference>
<sequence length="1033" mass="112012">MVELLYRSHVLVCTGAGCPGGVAVKEALAAEVERRGLVEEVKVDSTGCPGFCSMGPILIVYPEGIFYCQVQVEDIPKLVEETLVKGRIVERLLYREPANLKPIPYYHEVPFYGRQLRIALHNCGSINPERIEEYIARDGYEALAKALTQMTADEVIQEIKASGLRGRGGAGFLTGLKWEFTRRAPGETKYVICNADEGDPGAFMDRSICEGDPHSVIEGMAIGAYAIGARDGFIYCRAEYPVALERLEVAIQQAREYGLLGENIVGSDFCFDLQIKEGAGAFVCGEETALIASIEGRRGEPRPRPPFPAQSGLWGRPTNINNVESWANVPPIILRGAEWFSSIGTERSKGTKVFALTGQVNNIGLVEVPMGITVGDIVFDVGGGIANGKRFKAVQTGGPLGGCLPVAYLNTPIDYDSLTEAGATMGSGGMIVVDEDTCMVDFARFFLTFAHVESCGQCTPCRVGGKQMLEVLTRITEGKGREEDLVFIEELANVMAESSLCALGKLTPNPVLSVLRFFREEVLAHIKEKRCPAGVCKALVRARCINACPAGVDVPSYLALVAQGTYDEALAAHRSRNPFPLICGRVCPTFCEERCRRGQMDEPVGIRWVKRFMADSELARPWTPPRLEPDKEEKVAVVGSGPAGLTAALRLAQWGYRVTVFEALSVAGGMMTVGIPEYRLPREILQAEIDLIVRAGVEIRLNSALGRDFSLEDLLDKRGFAAVVLAIGAHSNRRLGIPGEDLKGVMSGTVFLQDVALGRAPDLGGSRVVVVGGGNVAIDAARSALRLGASEVHVVYRRIREDMPAWAEEVAAAEEEGVRFHFLTNPVRVLGDGSVKEIECLHQALGEFDASGRRRPIPVEKSEFRMSADVVISAIGQTPESSCLRGEVQVNRDGTLTVSHDLATSHAGVFAAGDAVIGPATVVEAVAQGNLAALAVDNYLRGRELALEEKLGPYMTAELTYDLEEYGKVKRTAMPELPKESRQGNFTEIEQGLSEEAAQIEARRCLRCDLEYVSLIEEDLRKDELLTVSLSEG</sequence>
<dbReference type="FunFam" id="3.40.50.11540:FF:000001">
    <property type="entry name" value="NADH dehydrogenase [ubiquinone] flavoprotein 1, mitochondrial"/>
    <property type="match status" value="1"/>
</dbReference>
<dbReference type="PRINTS" id="PR00368">
    <property type="entry name" value="FADPNR"/>
</dbReference>